<dbReference type="InterPro" id="IPR032816">
    <property type="entry name" value="VTT_dom"/>
</dbReference>
<evidence type="ECO:0000256" key="1">
    <source>
        <dbReference type="ARBA" id="ARBA00002978"/>
    </source>
</evidence>
<keyword evidence="7 10" id="KW-1133">Transmembrane helix</keyword>
<feature type="transmembrane region" description="Helical" evidence="10">
    <location>
        <begin position="108"/>
        <end position="128"/>
    </location>
</feature>
<dbReference type="GO" id="GO:0000139">
    <property type="term" value="C:Golgi membrane"/>
    <property type="evidence" value="ECO:0007669"/>
    <property type="project" value="UniProtKB-SubCell"/>
</dbReference>
<dbReference type="PANTHER" id="PTHR47549:SF2">
    <property type="entry name" value="GOLGI APPARATUS MEMBRANE PROTEIN TVP38"/>
    <property type="match status" value="1"/>
</dbReference>
<dbReference type="EMBL" id="JARIHO010000088">
    <property type="protein sequence ID" value="KAJ7307644.1"/>
    <property type="molecule type" value="Genomic_DNA"/>
</dbReference>
<reference evidence="12" key="1">
    <citation type="submission" date="2023-03" db="EMBL/GenBank/DDBJ databases">
        <title>Massive genome expansion in bonnet fungi (Mycena s.s.) driven by repeated elements and novel gene families across ecological guilds.</title>
        <authorList>
            <consortium name="Lawrence Berkeley National Laboratory"/>
            <person name="Harder C.B."/>
            <person name="Miyauchi S."/>
            <person name="Viragh M."/>
            <person name="Kuo A."/>
            <person name="Thoen E."/>
            <person name="Andreopoulos B."/>
            <person name="Lu D."/>
            <person name="Skrede I."/>
            <person name="Drula E."/>
            <person name="Henrissat B."/>
            <person name="Morin E."/>
            <person name="Kohler A."/>
            <person name="Barry K."/>
            <person name="LaButti K."/>
            <person name="Morin E."/>
            <person name="Salamov A."/>
            <person name="Lipzen A."/>
            <person name="Mereny Z."/>
            <person name="Hegedus B."/>
            <person name="Baldrian P."/>
            <person name="Stursova M."/>
            <person name="Weitz H."/>
            <person name="Taylor A."/>
            <person name="Grigoriev I.V."/>
            <person name="Nagy L.G."/>
            <person name="Martin F."/>
            <person name="Kauserud H."/>
        </authorList>
    </citation>
    <scope>NUCLEOTIDE SEQUENCE</scope>
    <source>
        <strain evidence="12">CBHHK002</strain>
    </source>
</reference>
<dbReference type="AlphaFoldDB" id="A0AAD6Z4L0"/>
<comment type="similarity">
    <text evidence="3">Belongs to the TVP38/TMEM64 family.</text>
</comment>
<dbReference type="InterPro" id="IPR051076">
    <property type="entry name" value="Golgi_membrane_TVP38/TMEM64"/>
</dbReference>
<dbReference type="PANTHER" id="PTHR47549">
    <property type="entry name" value="GOLGI APPARATUS MEMBRANE PROTEIN TVP38-RELATED"/>
    <property type="match status" value="1"/>
</dbReference>
<keyword evidence="13" id="KW-1185">Reference proteome</keyword>
<evidence type="ECO:0000313" key="12">
    <source>
        <dbReference type="EMBL" id="KAJ7307644.1"/>
    </source>
</evidence>
<evidence type="ECO:0000256" key="5">
    <source>
        <dbReference type="ARBA" id="ARBA00020673"/>
    </source>
</evidence>
<feature type="transmembrane region" description="Helical" evidence="10">
    <location>
        <begin position="70"/>
        <end position="88"/>
    </location>
</feature>
<protein>
    <recommendedName>
        <fullName evidence="4">Golgi apparatus membrane protein TVP38</fullName>
    </recommendedName>
    <alternativeName>
        <fullName evidence="5">Golgi apparatus membrane protein tvp38</fullName>
    </alternativeName>
</protein>
<feature type="transmembrane region" description="Helical" evidence="10">
    <location>
        <begin position="182"/>
        <end position="202"/>
    </location>
</feature>
<evidence type="ECO:0000256" key="9">
    <source>
        <dbReference type="ARBA" id="ARBA00023136"/>
    </source>
</evidence>
<dbReference type="Proteomes" id="UP001218218">
    <property type="component" value="Unassembled WGS sequence"/>
</dbReference>
<evidence type="ECO:0000256" key="3">
    <source>
        <dbReference type="ARBA" id="ARBA00008640"/>
    </source>
</evidence>
<proteinExistence type="inferred from homology"/>
<evidence type="ECO:0000256" key="10">
    <source>
        <dbReference type="SAM" id="Phobius"/>
    </source>
</evidence>
<organism evidence="12 13">
    <name type="scientific">Mycena albidolilacea</name>
    <dbReference type="NCBI Taxonomy" id="1033008"/>
    <lineage>
        <taxon>Eukaryota</taxon>
        <taxon>Fungi</taxon>
        <taxon>Dikarya</taxon>
        <taxon>Basidiomycota</taxon>
        <taxon>Agaricomycotina</taxon>
        <taxon>Agaricomycetes</taxon>
        <taxon>Agaricomycetidae</taxon>
        <taxon>Agaricales</taxon>
        <taxon>Marasmiineae</taxon>
        <taxon>Mycenaceae</taxon>
        <taxon>Mycena</taxon>
    </lineage>
</organism>
<comment type="subcellular location">
    <subcellularLocation>
        <location evidence="2">Golgi apparatus membrane</location>
        <topology evidence="2">Multi-pass membrane protein</topology>
    </subcellularLocation>
</comment>
<evidence type="ECO:0000313" key="13">
    <source>
        <dbReference type="Proteomes" id="UP001218218"/>
    </source>
</evidence>
<feature type="transmembrane region" description="Helical" evidence="10">
    <location>
        <begin position="140"/>
        <end position="162"/>
    </location>
</feature>
<comment type="function">
    <text evidence="1">Golgi membrane protein involved in vesicular trafficking and spindle migration.</text>
</comment>
<feature type="transmembrane region" description="Helical" evidence="10">
    <location>
        <begin position="209"/>
        <end position="230"/>
    </location>
</feature>
<sequence>MSTTLAPQPVHGSYPPNSDTFISTFNATSNLKNNHAVDHGRDISRTPSPTPEEYNLLHGIKPVRTTKQKITTYAIVAVLAGLGITLALETKNIVHALKPATDWLHDQTFGPLIPIAILIIISFPPLFGHELVAMMVGVTWDLPTAFVIVAIGTVLGEVANFFTFKYACSARGAKLEVKNLDYGLLAYVVRNGSFWVILIIRYSAIPPHFATTVFSTVGIAFWIFLAAAILSLPKQLVPVYIGYVMQPSVKDDGTSKIVEYVVLGLGVVTTIAAYAWITRKIKAATPDFIYGRRKVRQDGGEAPSHYIDVSFPAEA</sequence>
<evidence type="ECO:0000256" key="4">
    <source>
        <dbReference type="ARBA" id="ARBA00013533"/>
    </source>
</evidence>
<dbReference type="Pfam" id="PF09335">
    <property type="entry name" value="VTT_dom"/>
    <property type="match status" value="1"/>
</dbReference>
<keyword evidence="9 10" id="KW-0472">Membrane</keyword>
<accession>A0AAD6Z4L0</accession>
<keyword evidence="6 10" id="KW-0812">Transmembrane</keyword>
<comment type="caution">
    <text evidence="12">The sequence shown here is derived from an EMBL/GenBank/DDBJ whole genome shotgun (WGS) entry which is preliminary data.</text>
</comment>
<gene>
    <name evidence="12" type="ORF">DFH08DRAFT_492933</name>
</gene>
<keyword evidence="8" id="KW-0333">Golgi apparatus</keyword>
<evidence type="ECO:0000259" key="11">
    <source>
        <dbReference type="Pfam" id="PF09335"/>
    </source>
</evidence>
<evidence type="ECO:0000256" key="6">
    <source>
        <dbReference type="ARBA" id="ARBA00022692"/>
    </source>
</evidence>
<feature type="domain" description="VTT" evidence="11">
    <location>
        <begin position="129"/>
        <end position="243"/>
    </location>
</feature>
<evidence type="ECO:0000256" key="8">
    <source>
        <dbReference type="ARBA" id="ARBA00023034"/>
    </source>
</evidence>
<evidence type="ECO:0000256" key="2">
    <source>
        <dbReference type="ARBA" id="ARBA00004653"/>
    </source>
</evidence>
<evidence type="ECO:0000256" key="7">
    <source>
        <dbReference type="ARBA" id="ARBA00022989"/>
    </source>
</evidence>
<feature type="transmembrane region" description="Helical" evidence="10">
    <location>
        <begin position="257"/>
        <end position="277"/>
    </location>
</feature>
<name>A0AAD6Z4L0_9AGAR</name>